<evidence type="ECO:0000256" key="5">
    <source>
        <dbReference type="SAM" id="SignalP"/>
    </source>
</evidence>
<evidence type="ECO:0000313" key="6">
    <source>
        <dbReference type="EnsemblPlants" id="LPERR11G04820.1"/>
    </source>
</evidence>
<keyword evidence="2 5" id="KW-0732">Signal</keyword>
<dbReference type="InterPro" id="IPR036514">
    <property type="entry name" value="SGNH_hydro_sf"/>
</dbReference>
<dbReference type="InterPro" id="IPR001087">
    <property type="entry name" value="GDSL"/>
</dbReference>
<evidence type="ECO:0000313" key="7">
    <source>
        <dbReference type="Proteomes" id="UP000032180"/>
    </source>
</evidence>
<reference evidence="6 7" key="1">
    <citation type="submission" date="2012-08" db="EMBL/GenBank/DDBJ databases">
        <title>Oryza genome evolution.</title>
        <authorList>
            <person name="Wing R.A."/>
        </authorList>
    </citation>
    <scope>NUCLEOTIDE SEQUENCE</scope>
</reference>
<dbReference type="GO" id="GO:0016788">
    <property type="term" value="F:hydrolase activity, acting on ester bonds"/>
    <property type="evidence" value="ECO:0007669"/>
    <property type="project" value="InterPro"/>
</dbReference>
<comment type="similarity">
    <text evidence="1">Belongs to the 'GDSL' lipolytic enzyme family.</text>
</comment>
<dbReference type="AlphaFoldDB" id="A0A0D9XPW8"/>
<dbReference type="STRING" id="77586.A0A0D9XPW8"/>
<reference evidence="6" key="3">
    <citation type="submission" date="2015-04" db="UniProtKB">
        <authorList>
            <consortium name="EnsemblPlants"/>
        </authorList>
    </citation>
    <scope>IDENTIFICATION</scope>
</reference>
<keyword evidence="4" id="KW-0325">Glycoprotein</keyword>
<dbReference type="Proteomes" id="UP000032180">
    <property type="component" value="Chromosome 11"/>
</dbReference>
<evidence type="ECO:0000256" key="2">
    <source>
        <dbReference type="ARBA" id="ARBA00022729"/>
    </source>
</evidence>
<sequence>MDSSKLSVPVVILFLASVVPLISCDTVAPLCCFSRIFSFGDSNTDSGNNCLVNSACGANRLPYGETYFHKPSGRNSDGRIIVDFIAQAYGIPFQPPSKGGSTAEYFKDGANFAVAASQALNNSAFKKLTNMNPWNTDSLSTQLQSLKNLLPTISQGSSVSAVMASSLFVVGEIGGVDYIIGLANKKPMDEIRSWVPSVVDAIISALNDLISLGATTLIVPGNYMFGCSPWFLLIYQSNNTADYDNFGCIKSVNELSAYHNTMLMEELAKLRLLHPLINIVYADYYGAQSQLYLNAQTLGFAAPLYACCGVAGQPYNMSLRIGCGSSGSQVCPDPSKYVSWDGDHLTEAASHQIANGILYGPYSFPPFLQTAQTAKQELGSGVRQYLK</sequence>
<evidence type="ECO:0008006" key="8">
    <source>
        <dbReference type="Google" id="ProtNLM"/>
    </source>
</evidence>
<accession>A0A0D9XPW8</accession>
<dbReference type="InterPro" id="IPR035669">
    <property type="entry name" value="SGNH_plant_lipase-like"/>
</dbReference>
<dbReference type="Gene3D" id="3.40.50.1110">
    <property type="entry name" value="SGNH hydrolase"/>
    <property type="match status" value="1"/>
</dbReference>
<dbReference type="Pfam" id="PF00657">
    <property type="entry name" value="Lipase_GDSL"/>
    <property type="match status" value="1"/>
</dbReference>
<dbReference type="Gramene" id="LPERR11G04820.1">
    <property type="protein sequence ID" value="LPERR11G04820.1"/>
    <property type="gene ID" value="LPERR11G04820"/>
</dbReference>
<dbReference type="eggNOG" id="ENOG502QSMM">
    <property type="taxonomic scope" value="Eukaryota"/>
</dbReference>
<feature type="chain" id="PRO_5002350553" description="Esterase" evidence="5">
    <location>
        <begin position="25"/>
        <end position="387"/>
    </location>
</feature>
<keyword evidence="7" id="KW-1185">Reference proteome</keyword>
<feature type="signal peptide" evidence="5">
    <location>
        <begin position="1"/>
        <end position="24"/>
    </location>
</feature>
<keyword evidence="3" id="KW-0378">Hydrolase</keyword>
<dbReference type="CDD" id="cd01837">
    <property type="entry name" value="SGNH_plant_lipase_like"/>
    <property type="match status" value="1"/>
</dbReference>
<evidence type="ECO:0000256" key="3">
    <source>
        <dbReference type="ARBA" id="ARBA00022801"/>
    </source>
</evidence>
<dbReference type="PANTHER" id="PTHR22835">
    <property type="entry name" value="ZINC FINGER FYVE DOMAIN CONTAINING PROTEIN"/>
    <property type="match status" value="1"/>
</dbReference>
<name>A0A0D9XPW8_9ORYZ</name>
<protein>
    <recommendedName>
        <fullName evidence="8">Esterase</fullName>
    </recommendedName>
</protein>
<dbReference type="EnsemblPlants" id="LPERR11G04820.1">
    <property type="protein sequence ID" value="LPERR11G04820.1"/>
    <property type="gene ID" value="LPERR11G04820"/>
</dbReference>
<reference evidence="7" key="2">
    <citation type="submission" date="2013-12" db="EMBL/GenBank/DDBJ databases">
        <authorList>
            <person name="Yu Y."/>
            <person name="Lee S."/>
            <person name="de Baynast K."/>
            <person name="Wissotski M."/>
            <person name="Liu L."/>
            <person name="Talag J."/>
            <person name="Goicoechea J."/>
            <person name="Angelova A."/>
            <person name="Jetty R."/>
            <person name="Kudrna D."/>
            <person name="Golser W."/>
            <person name="Rivera L."/>
            <person name="Zhang J."/>
            <person name="Wing R."/>
        </authorList>
    </citation>
    <scope>NUCLEOTIDE SEQUENCE</scope>
</reference>
<organism evidence="6 7">
    <name type="scientific">Leersia perrieri</name>
    <dbReference type="NCBI Taxonomy" id="77586"/>
    <lineage>
        <taxon>Eukaryota</taxon>
        <taxon>Viridiplantae</taxon>
        <taxon>Streptophyta</taxon>
        <taxon>Embryophyta</taxon>
        <taxon>Tracheophyta</taxon>
        <taxon>Spermatophyta</taxon>
        <taxon>Magnoliopsida</taxon>
        <taxon>Liliopsida</taxon>
        <taxon>Poales</taxon>
        <taxon>Poaceae</taxon>
        <taxon>BOP clade</taxon>
        <taxon>Oryzoideae</taxon>
        <taxon>Oryzeae</taxon>
        <taxon>Oryzinae</taxon>
        <taxon>Leersia</taxon>
    </lineage>
</organism>
<evidence type="ECO:0000256" key="1">
    <source>
        <dbReference type="ARBA" id="ARBA00008668"/>
    </source>
</evidence>
<dbReference type="PANTHER" id="PTHR22835:SF683">
    <property type="entry name" value="OS05G0506800 PROTEIN"/>
    <property type="match status" value="1"/>
</dbReference>
<proteinExistence type="inferred from homology"/>
<dbReference type="HOGENOM" id="CLU_015101_2_1_1"/>
<evidence type="ECO:0000256" key="4">
    <source>
        <dbReference type="ARBA" id="ARBA00023180"/>
    </source>
</evidence>